<name>A0AAI8J0D4_9ENTR</name>
<protein>
    <submittedName>
        <fullName evidence="2">Uncharacterized protein</fullName>
    </submittedName>
</protein>
<proteinExistence type="predicted"/>
<organism evidence="2 3">
    <name type="scientific">Klebsiella quasipneumoniae</name>
    <dbReference type="NCBI Taxonomy" id="1463165"/>
    <lineage>
        <taxon>Bacteria</taxon>
        <taxon>Pseudomonadati</taxon>
        <taxon>Pseudomonadota</taxon>
        <taxon>Gammaproteobacteria</taxon>
        <taxon>Enterobacterales</taxon>
        <taxon>Enterobacteriaceae</taxon>
        <taxon>Klebsiella/Raoultella group</taxon>
        <taxon>Klebsiella</taxon>
        <taxon>Klebsiella pneumoniae complex</taxon>
    </lineage>
</organism>
<keyword evidence="4" id="KW-1185">Reference proteome</keyword>
<dbReference type="EMBL" id="CP029443">
    <property type="protein sequence ID" value="AWL59893.1"/>
    <property type="molecule type" value="Genomic_DNA"/>
</dbReference>
<accession>A0AAI8J0D4</accession>
<dbReference type="AlphaFoldDB" id="A0AAI8J0D4"/>
<dbReference type="Proteomes" id="UP000245649">
    <property type="component" value="Chromosome"/>
</dbReference>
<evidence type="ECO:0000313" key="2">
    <source>
        <dbReference type="EMBL" id="AWL65579.1"/>
    </source>
</evidence>
<evidence type="ECO:0000313" key="1">
    <source>
        <dbReference type="EMBL" id="AWL59893.1"/>
    </source>
</evidence>
<evidence type="ECO:0000313" key="3">
    <source>
        <dbReference type="Proteomes" id="UP000245649"/>
    </source>
</evidence>
<dbReference type="EMBL" id="CP029432">
    <property type="protein sequence ID" value="AWL65579.1"/>
    <property type="molecule type" value="Genomic_DNA"/>
</dbReference>
<evidence type="ECO:0000313" key="4">
    <source>
        <dbReference type="Proteomes" id="UP000245760"/>
    </source>
</evidence>
<dbReference type="Proteomes" id="UP000245760">
    <property type="component" value="Chromosome"/>
</dbReference>
<gene>
    <name evidence="2" type="ORF">DKC00_29495</name>
    <name evidence="1" type="ORF">DKC11_30625</name>
</gene>
<sequence>MMPSKLKRRRWRRMRDDLAWYKDEAKDLHCRLMELADEVANLRKQILPVSKTVIAKLKIYETDKDDRDHQLCRRCNDGIRGGCSSCAYKVR</sequence>
<reference evidence="3 4" key="1">
    <citation type="submission" date="2018-05" db="EMBL/GenBank/DDBJ databases">
        <title>Klebsiella quasipneumonaiae provides a window into carbapenemase gene transfer, plasmid rearrangements and nosocomial acquisition from the hospital environment.</title>
        <authorList>
            <person name="Mathers A.J."/>
            <person name="Vegesana K."/>
            <person name="Stoesser N."/>
            <person name="Crook D."/>
            <person name="Vaughan A."/>
            <person name="Barry K."/>
            <person name="Parikh H."/>
            <person name="Sebra R."/>
            <person name="Kotay S."/>
            <person name="Walker A.S."/>
            <person name="Sheppard A.E."/>
        </authorList>
    </citation>
    <scope>NUCLEOTIDE SEQUENCE [LARGE SCALE GENOMIC DNA]</scope>
    <source>
        <strain evidence="1 4">CAV1947</strain>
        <strain evidence="2 3">CAV2018</strain>
    </source>
</reference>